<dbReference type="AlphaFoldDB" id="A0A5J4THH7"/>
<evidence type="ECO:0000313" key="2">
    <source>
        <dbReference type="Proteomes" id="UP000324800"/>
    </source>
</evidence>
<protein>
    <submittedName>
        <fullName evidence="1">Uncharacterized protein</fullName>
    </submittedName>
</protein>
<feature type="non-terminal residue" evidence="1">
    <location>
        <position position="259"/>
    </location>
</feature>
<name>A0A5J4THH7_9EUKA</name>
<gene>
    <name evidence="1" type="ORF">EZS28_046517</name>
</gene>
<organism evidence="1 2">
    <name type="scientific">Streblomastix strix</name>
    <dbReference type="NCBI Taxonomy" id="222440"/>
    <lineage>
        <taxon>Eukaryota</taxon>
        <taxon>Metamonada</taxon>
        <taxon>Preaxostyla</taxon>
        <taxon>Oxymonadida</taxon>
        <taxon>Streblomastigidae</taxon>
        <taxon>Streblomastix</taxon>
    </lineage>
</organism>
<dbReference type="EMBL" id="SNRW01030584">
    <property type="protein sequence ID" value="KAA6357956.1"/>
    <property type="molecule type" value="Genomic_DNA"/>
</dbReference>
<reference evidence="1 2" key="1">
    <citation type="submission" date="2019-03" db="EMBL/GenBank/DDBJ databases">
        <title>Single cell metagenomics reveals metabolic interactions within the superorganism composed of flagellate Streblomastix strix and complex community of Bacteroidetes bacteria on its surface.</title>
        <authorList>
            <person name="Treitli S.C."/>
            <person name="Kolisko M."/>
            <person name="Husnik F."/>
            <person name="Keeling P."/>
            <person name="Hampl V."/>
        </authorList>
    </citation>
    <scope>NUCLEOTIDE SEQUENCE [LARGE SCALE GENOMIC DNA]</scope>
    <source>
        <strain evidence="1">ST1C</strain>
    </source>
</reference>
<accession>A0A5J4THH7</accession>
<evidence type="ECO:0000313" key="1">
    <source>
        <dbReference type="EMBL" id="KAA6357956.1"/>
    </source>
</evidence>
<sequence>KNRPSAIQLLQHDVFKKAQGKFDLTRIPICHTEELGLIPNEKGSFISAQVGRQKTPQYSNIPMEQQLPYQDRQFLEQQKIQQTLGQNIQYIITDLNSSEIEINYKALEQLYEETIDYDDQQFFFIIQSNIVQHMIMATIRCLSKYYPNNDTPPQADINSSNSSNETQLNIGEIEQTLEKLQNLQIHFSYMITTFMDILQANRRWRIRAVEIASSPGLPELILKFLVSEREVRRKYLSVLEGRPIFENFGVRSEYLYALD</sequence>
<proteinExistence type="predicted"/>
<dbReference type="Proteomes" id="UP000324800">
    <property type="component" value="Unassembled WGS sequence"/>
</dbReference>
<feature type="non-terminal residue" evidence="1">
    <location>
        <position position="1"/>
    </location>
</feature>
<comment type="caution">
    <text evidence="1">The sequence shown here is derived from an EMBL/GenBank/DDBJ whole genome shotgun (WGS) entry which is preliminary data.</text>
</comment>